<name>A0ABV5G277_9MICC</name>
<dbReference type="Proteomes" id="UP001589575">
    <property type="component" value="Unassembled WGS sequence"/>
</dbReference>
<proteinExistence type="predicted"/>
<evidence type="ECO:0000313" key="1">
    <source>
        <dbReference type="EMBL" id="MFB9073032.1"/>
    </source>
</evidence>
<keyword evidence="2" id="KW-1185">Reference proteome</keyword>
<evidence type="ECO:0000313" key="2">
    <source>
        <dbReference type="Proteomes" id="UP001589575"/>
    </source>
</evidence>
<gene>
    <name evidence="1" type="ORF">ACFFX0_18215</name>
</gene>
<accession>A0ABV5G277</accession>
<protein>
    <submittedName>
        <fullName evidence="1">Uncharacterized protein</fullName>
    </submittedName>
</protein>
<dbReference type="EMBL" id="JBHMFI010000001">
    <property type="protein sequence ID" value="MFB9073032.1"/>
    <property type="molecule type" value="Genomic_DNA"/>
</dbReference>
<reference evidence="1 2" key="1">
    <citation type="submission" date="2024-09" db="EMBL/GenBank/DDBJ databases">
        <authorList>
            <person name="Sun Q."/>
            <person name="Mori K."/>
        </authorList>
    </citation>
    <scope>NUCLEOTIDE SEQUENCE [LARGE SCALE GENOMIC DNA]</scope>
    <source>
        <strain evidence="1 2">CCM 7609</strain>
    </source>
</reference>
<organism evidence="1 2">
    <name type="scientific">Citricoccus parietis</name>
    <dbReference type="NCBI Taxonomy" id="592307"/>
    <lineage>
        <taxon>Bacteria</taxon>
        <taxon>Bacillati</taxon>
        <taxon>Actinomycetota</taxon>
        <taxon>Actinomycetes</taxon>
        <taxon>Micrococcales</taxon>
        <taxon>Micrococcaceae</taxon>
        <taxon>Citricoccus</taxon>
    </lineage>
</organism>
<comment type="caution">
    <text evidence="1">The sequence shown here is derived from an EMBL/GenBank/DDBJ whole genome shotgun (WGS) entry which is preliminary data.</text>
</comment>
<sequence length="49" mass="5188">MPGGGVWRNGPVAFIVPDAGPFSLTGGRKMTWEAGVSWCHLSTGESKVR</sequence>